<proteinExistence type="inferred from homology"/>
<dbReference type="InterPro" id="IPR012337">
    <property type="entry name" value="RNaseH-like_sf"/>
</dbReference>
<dbReference type="SMART" id="SM00349">
    <property type="entry name" value="KRAB"/>
    <property type="match status" value="1"/>
</dbReference>
<dbReference type="SUPFAM" id="SSF57667">
    <property type="entry name" value="beta-beta-alpha zinc fingers"/>
    <property type="match status" value="3"/>
</dbReference>
<dbReference type="PANTHER" id="PTHR23226:SF416">
    <property type="entry name" value="FI01424P"/>
    <property type="match status" value="1"/>
</dbReference>
<dbReference type="EMBL" id="OW240922">
    <property type="protein sequence ID" value="CAH2321113.1"/>
    <property type="molecule type" value="Genomic_DNA"/>
</dbReference>
<dbReference type="InterPro" id="IPR013087">
    <property type="entry name" value="Znf_C2H2_type"/>
</dbReference>
<keyword evidence="8" id="KW-0238">DNA-binding</keyword>
<dbReference type="PROSITE" id="PS50157">
    <property type="entry name" value="ZINC_FINGER_C2H2_2"/>
    <property type="match status" value="6"/>
</dbReference>
<dbReference type="InterPro" id="IPR001909">
    <property type="entry name" value="KRAB"/>
</dbReference>
<name>A0AAD1T8D0_PELCU</name>
<sequence>MQASTELVTKMKKRFFANLFSEDSNYNSVLMTKRKYDSIIEDVKRIKVSKKKESSRDYRIIQRYDVLTVQGCEKLIVPLSDVRESVKKFVHAEELFDILYSTHLSIGHGGRDRMIKQLNTLYTNITQAQIKMFLDLCEPCQQKQKSAKKGIIVKPIISSHFNNRCQVDLIDYQSQPDGKFKFLLVYEDHLTKFVVLKPLTSKQADVVAYNLLDIFLLFGAPRILHSNNGRKFCNKVLESVTQLWPEIKMVNGKPRHSQSQGSVERANQDIENMLTTWMADNQTNKWSEGVRFVQFMKNRAYHSAIKRSPYEAMFGCPAKVGLSSSIIPQSLLHSINTEEDLEKLEDSQETVIMGSQSNLTQEDIQLSPASTESPIEIQEFIDSNLKLPSTLLIEDTVMKNIQLPCTSKESPLHVEEVITELPSTLAESPSQFRSQPVKITIQDMDQNPLSDHCSYPVLMNMDWTQIDEKILDLTLEIISLLTGEDQVVAKRFYECVDHNRPHHVTEGSYKTESLSAVTPRSSLIHERENDKKILELTNQIIQLLTGEVPVRCEDVTVYFSMEEWEYLEGHMDLYKDVMMENHQTLISPDKPLSGENHTPVCVPEFGNNEESVAKPKDGPHYLQTSKVRKRLKKYMPYIWEESPPCIEENHRDMYIYKQTEYPSTDIKKESALHEEGNLTGFDIHACTDTTQTEYSSILIKEESASYEEGNRPGVNIYKSSHNSTLADNEDNRTCSNIHSIKPCIELNTPYHIDGNATQSKDNIEEIFLISDCPQGFSSDTQDVKHQPNHTGKYLSTPDPVIHEMNPKGENQISSSQSGSDFIQVSNLVRQEMDWNERKPFKCSECGKYFTQAAQLASHKMVHNKEKPYKCTECSKTFRRKTHLVSHQKIHTGEKPFKCTECGKCFALKHHLISHHMVHTGKKPFKCSECGKGFTHATNLTSHKLIHTGEKPFSCSECGKRFNLKHVLSRHHRVHTGEKPYRCLECGKSFARLSSLVSHKRTHTGDRPLKCS</sequence>
<dbReference type="FunFam" id="3.30.160.60:FF:001498">
    <property type="entry name" value="Zinc finger protein 404"/>
    <property type="match status" value="1"/>
</dbReference>
<comment type="subcellular location">
    <subcellularLocation>
        <location evidence="1">Nucleus</location>
    </subcellularLocation>
</comment>
<dbReference type="GO" id="GO:0008270">
    <property type="term" value="F:zinc ion binding"/>
    <property type="evidence" value="ECO:0007669"/>
    <property type="project" value="UniProtKB-KW"/>
</dbReference>
<reference evidence="16" key="1">
    <citation type="submission" date="2022-03" db="EMBL/GenBank/DDBJ databases">
        <authorList>
            <person name="Alioto T."/>
            <person name="Alioto T."/>
            <person name="Gomez Garrido J."/>
        </authorList>
    </citation>
    <scope>NUCLEOTIDE SEQUENCE</scope>
</reference>
<feature type="region of interest" description="Disordered" evidence="12">
    <location>
        <begin position="778"/>
        <end position="797"/>
    </location>
</feature>
<dbReference type="InterPro" id="IPR036397">
    <property type="entry name" value="RNaseH_sf"/>
</dbReference>
<dbReference type="Proteomes" id="UP001295444">
    <property type="component" value="Chromosome 11"/>
</dbReference>
<dbReference type="SUPFAM" id="SSF53098">
    <property type="entry name" value="Ribonuclease H-like"/>
    <property type="match status" value="1"/>
</dbReference>
<keyword evidence="3" id="KW-0479">Metal-binding</keyword>
<dbReference type="SMART" id="SM00355">
    <property type="entry name" value="ZnF_C2H2"/>
    <property type="match status" value="6"/>
</dbReference>
<feature type="domain" description="C2H2-type" evidence="13">
    <location>
        <begin position="868"/>
        <end position="895"/>
    </location>
</feature>
<dbReference type="CDD" id="cd07765">
    <property type="entry name" value="KRAB_A-box"/>
    <property type="match status" value="1"/>
</dbReference>
<dbReference type="InterPro" id="IPR036236">
    <property type="entry name" value="Znf_C2H2_sf"/>
</dbReference>
<dbReference type="FunFam" id="3.30.160.60:FF:002090">
    <property type="entry name" value="Zinc finger protein 473"/>
    <property type="match status" value="1"/>
</dbReference>
<dbReference type="FunFam" id="3.30.160.60:FF:002343">
    <property type="entry name" value="Zinc finger protein 33A"/>
    <property type="match status" value="1"/>
</dbReference>
<evidence type="ECO:0000259" key="14">
    <source>
        <dbReference type="PROSITE" id="PS50805"/>
    </source>
</evidence>
<keyword evidence="9" id="KW-0804">Transcription</keyword>
<feature type="domain" description="C2H2-type" evidence="13">
    <location>
        <begin position="840"/>
        <end position="867"/>
    </location>
</feature>
<dbReference type="PROSITE" id="PS00028">
    <property type="entry name" value="ZINC_FINGER_C2H2_1"/>
    <property type="match status" value="6"/>
</dbReference>
<dbReference type="FunFam" id="3.30.160.60:FF:000383">
    <property type="entry name" value="Uncharacterized protein"/>
    <property type="match status" value="1"/>
</dbReference>
<keyword evidence="6" id="KW-0862">Zinc</keyword>
<keyword evidence="10" id="KW-0539">Nucleus</keyword>
<evidence type="ECO:0000256" key="6">
    <source>
        <dbReference type="ARBA" id="ARBA00022833"/>
    </source>
</evidence>
<evidence type="ECO:0000256" key="1">
    <source>
        <dbReference type="ARBA" id="ARBA00004123"/>
    </source>
</evidence>
<feature type="domain" description="C2H2-type" evidence="13">
    <location>
        <begin position="924"/>
        <end position="951"/>
    </location>
</feature>
<comment type="similarity">
    <text evidence="2">Belongs to the krueppel C2H2-type zinc-finger protein family.</text>
</comment>
<dbReference type="SUPFAM" id="SSF109640">
    <property type="entry name" value="KRAB domain (Kruppel-associated box)"/>
    <property type="match status" value="1"/>
</dbReference>
<evidence type="ECO:0000256" key="2">
    <source>
        <dbReference type="ARBA" id="ARBA00006991"/>
    </source>
</evidence>
<evidence type="ECO:0000313" key="17">
    <source>
        <dbReference type="Proteomes" id="UP001295444"/>
    </source>
</evidence>
<protein>
    <submittedName>
        <fullName evidence="16">KRAB-A domain-containing 2-like</fullName>
    </submittedName>
</protein>
<evidence type="ECO:0000259" key="13">
    <source>
        <dbReference type="PROSITE" id="PS50157"/>
    </source>
</evidence>
<dbReference type="GO" id="GO:0000978">
    <property type="term" value="F:RNA polymerase II cis-regulatory region sequence-specific DNA binding"/>
    <property type="evidence" value="ECO:0007669"/>
    <property type="project" value="TreeGrafter"/>
</dbReference>
<dbReference type="PANTHER" id="PTHR23226">
    <property type="entry name" value="ZINC FINGER AND SCAN DOMAIN-CONTAINING"/>
    <property type="match status" value="1"/>
</dbReference>
<dbReference type="InterPro" id="IPR001584">
    <property type="entry name" value="Integrase_cat-core"/>
</dbReference>
<dbReference type="GO" id="GO:0000981">
    <property type="term" value="F:DNA-binding transcription factor activity, RNA polymerase II-specific"/>
    <property type="evidence" value="ECO:0007669"/>
    <property type="project" value="TreeGrafter"/>
</dbReference>
<evidence type="ECO:0000256" key="7">
    <source>
        <dbReference type="ARBA" id="ARBA00023015"/>
    </source>
</evidence>
<feature type="domain" description="C2H2-type" evidence="13">
    <location>
        <begin position="896"/>
        <end position="923"/>
    </location>
</feature>
<evidence type="ECO:0000256" key="12">
    <source>
        <dbReference type="SAM" id="MobiDB-lite"/>
    </source>
</evidence>
<dbReference type="PROSITE" id="PS50994">
    <property type="entry name" value="INTEGRASE"/>
    <property type="match status" value="1"/>
</dbReference>
<dbReference type="GO" id="GO:0015074">
    <property type="term" value="P:DNA integration"/>
    <property type="evidence" value="ECO:0007669"/>
    <property type="project" value="InterPro"/>
</dbReference>
<gene>
    <name evidence="16" type="ORF">PECUL_23A034634</name>
</gene>
<keyword evidence="17" id="KW-1185">Reference proteome</keyword>
<dbReference type="GO" id="GO:0005634">
    <property type="term" value="C:nucleus"/>
    <property type="evidence" value="ECO:0007669"/>
    <property type="project" value="UniProtKB-SubCell"/>
</dbReference>
<dbReference type="Pfam" id="PF00096">
    <property type="entry name" value="zf-C2H2"/>
    <property type="match status" value="5"/>
</dbReference>
<feature type="domain" description="C2H2-type" evidence="13">
    <location>
        <begin position="980"/>
        <end position="1007"/>
    </location>
</feature>
<dbReference type="Gene3D" id="3.30.420.10">
    <property type="entry name" value="Ribonuclease H-like superfamily/Ribonuclease H"/>
    <property type="match status" value="1"/>
</dbReference>
<evidence type="ECO:0000256" key="8">
    <source>
        <dbReference type="ARBA" id="ARBA00023125"/>
    </source>
</evidence>
<dbReference type="AlphaFoldDB" id="A0AAD1T8D0"/>
<evidence type="ECO:0000256" key="4">
    <source>
        <dbReference type="ARBA" id="ARBA00022737"/>
    </source>
</evidence>
<feature type="domain" description="Integrase catalytic" evidence="15">
    <location>
        <begin position="151"/>
        <end position="317"/>
    </location>
</feature>
<evidence type="ECO:0000259" key="15">
    <source>
        <dbReference type="PROSITE" id="PS50994"/>
    </source>
</evidence>
<evidence type="ECO:0000256" key="5">
    <source>
        <dbReference type="ARBA" id="ARBA00022771"/>
    </source>
</evidence>
<evidence type="ECO:0000256" key="10">
    <source>
        <dbReference type="ARBA" id="ARBA00023242"/>
    </source>
</evidence>
<dbReference type="InterPro" id="IPR036051">
    <property type="entry name" value="KRAB_dom_sf"/>
</dbReference>
<evidence type="ECO:0000256" key="11">
    <source>
        <dbReference type="PROSITE-ProRule" id="PRU00042"/>
    </source>
</evidence>
<evidence type="ECO:0000256" key="9">
    <source>
        <dbReference type="ARBA" id="ARBA00023163"/>
    </source>
</evidence>
<evidence type="ECO:0000313" key="16">
    <source>
        <dbReference type="EMBL" id="CAH2321113.1"/>
    </source>
</evidence>
<dbReference type="FunFam" id="3.30.160.60:FF:000706">
    <property type="entry name" value="Zinc finger protein"/>
    <property type="match status" value="2"/>
</dbReference>
<feature type="domain" description="KRAB" evidence="14">
    <location>
        <begin position="550"/>
        <end position="624"/>
    </location>
</feature>
<keyword evidence="4" id="KW-0677">Repeat</keyword>
<evidence type="ECO:0000256" key="3">
    <source>
        <dbReference type="ARBA" id="ARBA00022723"/>
    </source>
</evidence>
<organism evidence="16 17">
    <name type="scientific">Pelobates cultripes</name>
    <name type="common">Western spadefoot toad</name>
    <dbReference type="NCBI Taxonomy" id="61616"/>
    <lineage>
        <taxon>Eukaryota</taxon>
        <taxon>Metazoa</taxon>
        <taxon>Chordata</taxon>
        <taxon>Craniata</taxon>
        <taxon>Vertebrata</taxon>
        <taxon>Euteleostomi</taxon>
        <taxon>Amphibia</taxon>
        <taxon>Batrachia</taxon>
        <taxon>Anura</taxon>
        <taxon>Pelobatoidea</taxon>
        <taxon>Pelobatidae</taxon>
        <taxon>Pelobates</taxon>
    </lineage>
</organism>
<dbReference type="Gene3D" id="3.30.160.60">
    <property type="entry name" value="Classic Zinc Finger"/>
    <property type="match status" value="6"/>
</dbReference>
<keyword evidence="7" id="KW-0805">Transcription regulation</keyword>
<keyword evidence="5 11" id="KW-0863">Zinc-finger</keyword>
<accession>A0AAD1T8D0</accession>
<dbReference type="PROSITE" id="PS50805">
    <property type="entry name" value="KRAB"/>
    <property type="match status" value="1"/>
</dbReference>
<dbReference type="Pfam" id="PF01352">
    <property type="entry name" value="KRAB"/>
    <property type="match status" value="1"/>
</dbReference>
<dbReference type="Gene3D" id="6.10.140.140">
    <property type="match status" value="1"/>
</dbReference>
<feature type="domain" description="C2H2-type" evidence="13">
    <location>
        <begin position="952"/>
        <end position="979"/>
    </location>
</feature>